<dbReference type="AlphaFoldDB" id="A0A1G2I351"/>
<organism evidence="1 2">
    <name type="scientific">Candidatus Staskawiczbacteria bacterium RIFCSPHIGHO2_02_FULL_42_22</name>
    <dbReference type="NCBI Taxonomy" id="1802207"/>
    <lineage>
        <taxon>Bacteria</taxon>
        <taxon>Candidatus Staskawicziibacteriota</taxon>
    </lineage>
</organism>
<reference evidence="1 2" key="1">
    <citation type="journal article" date="2016" name="Nat. Commun.">
        <title>Thousands of microbial genomes shed light on interconnected biogeochemical processes in an aquifer system.</title>
        <authorList>
            <person name="Anantharaman K."/>
            <person name="Brown C.T."/>
            <person name="Hug L.A."/>
            <person name="Sharon I."/>
            <person name="Castelle C.J."/>
            <person name="Probst A.J."/>
            <person name="Thomas B.C."/>
            <person name="Singh A."/>
            <person name="Wilkins M.J."/>
            <person name="Karaoz U."/>
            <person name="Brodie E.L."/>
            <person name="Williams K.H."/>
            <person name="Hubbard S.S."/>
            <person name="Banfield J.F."/>
        </authorList>
    </citation>
    <scope>NUCLEOTIDE SEQUENCE [LARGE SCALE GENOMIC DNA]</scope>
</reference>
<comment type="caution">
    <text evidence="1">The sequence shown here is derived from an EMBL/GenBank/DDBJ whole genome shotgun (WGS) entry which is preliminary data.</text>
</comment>
<evidence type="ECO:0000313" key="2">
    <source>
        <dbReference type="Proteomes" id="UP000178820"/>
    </source>
</evidence>
<dbReference type="EMBL" id="MHOT01000013">
    <property type="protein sequence ID" value="OGZ69254.1"/>
    <property type="molecule type" value="Genomic_DNA"/>
</dbReference>
<dbReference type="STRING" id="1802207.A3D44_01020"/>
<sequence length="86" mass="10560">MNLFKRLLCRLLNIRLPIDRAKTTKHFEDFKKYYQEEDRKVKRSDSDENYLLRYIFETKLSPFEGDDNKEEARKFLVEEKIPDMPI</sequence>
<gene>
    <name evidence="1" type="ORF">A3D44_01020</name>
</gene>
<evidence type="ECO:0000313" key="1">
    <source>
        <dbReference type="EMBL" id="OGZ69254.1"/>
    </source>
</evidence>
<dbReference type="Proteomes" id="UP000178820">
    <property type="component" value="Unassembled WGS sequence"/>
</dbReference>
<name>A0A1G2I351_9BACT</name>
<proteinExistence type="predicted"/>
<accession>A0A1G2I351</accession>
<protein>
    <submittedName>
        <fullName evidence="1">Uncharacterized protein</fullName>
    </submittedName>
</protein>